<evidence type="ECO:0000256" key="5">
    <source>
        <dbReference type="SAM" id="MobiDB-lite"/>
    </source>
</evidence>
<proteinExistence type="predicted"/>
<accession>A0A8J3T087</accession>
<dbReference type="RefSeq" id="WP_203876278.1">
    <property type="nucleotide sequence ID" value="NZ_BOOK01000029.1"/>
</dbReference>
<name>A0A8J3T087_9ACTN</name>
<dbReference type="PANTHER" id="PTHR43289:SF34">
    <property type="entry name" value="SERINE_THREONINE-PROTEIN KINASE YBDM-RELATED"/>
    <property type="match status" value="1"/>
</dbReference>
<evidence type="ECO:0000313" key="7">
    <source>
        <dbReference type="EMBL" id="GII01923.1"/>
    </source>
</evidence>
<dbReference type="InterPro" id="IPR000719">
    <property type="entry name" value="Prot_kinase_dom"/>
</dbReference>
<keyword evidence="8" id="KW-1185">Reference proteome</keyword>
<feature type="region of interest" description="Disordered" evidence="5">
    <location>
        <begin position="296"/>
        <end position="437"/>
    </location>
</feature>
<comment type="caution">
    <text evidence="7">The sequence shown here is derived from an EMBL/GenBank/DDBJ whole genome shotgun (WGS) entry which is preliminary data.</text>
</comment>
<dbReference type="PROSITE" id="PS50011">
    <property type="entry name" value="PROTEIN_KINASE_DOM"/>
    <property type="match status" value="1"/>
</dbReference>
<feature type="compositionally biased region" description="Low complexity" evidence="5">
    <location>
        <begin position="402"/>
        <end position="411"/>
    </location>
</feature>
<dbReference type="EMBL" id="BOOK01000029">
    <property type="protein sequence ID" value="GII01923.1"/>
    <property type="molecule type" value="Genomic_DNA"/>
</dbReference>
<feature type="compositionally biased region" description="Low complexity" evidence="5">
    <location>
        <begin position="322"/>
        <end position="395"/>
    </location>
</feature>
<feature type="domain" description="Protein kinase" evidence="6">
    <location>
        <begin position="18"/>
        <end position="272"/>
    </location>
</feature>
<dbReference type="InterPro" id="IPR011044">
    <property type="entry name" value="Quino_amine_DH_bsu"/>
</dbReference>
<organism evidence="7 8">
    <name type="scientific">Planobispora takensis</name>
    <dbReference type="NCBI Taxonomy" id="1367882"/>
    <lineage>
        <taxon>Bacteria</taxon>
        <taxon>Bacillati</taxon>
        <taxon>Actinomycetota</taxon>
        <taxon>Actinomycetes</taxon>
        <taxon>Streptosporangiales</taxon>
        <taxon>Streptosporangiaceae</taxon>
        <taxon>Planobispora</taxon>
    </lineage>
</organism>
<dbReference type="Gene3D" id="1.10.510.10">
    <property type="entry name" value="Transferase(Phosphotransferase) domain 1"/>
    <property type="match status" value="1"/>
</dbReference>
<dbReference type="PANTHER" id="PTHR43289">
    <property type="entry name" value="MITOGEN-ACTIVATED PROTEIN KINASE KINASE KINASE 20-RELATED"/>
    <property type="match status" value="1"/>
</dbReference>
<evidence type="ECO:0000256" key="2">
    <source>
        <dbReference type="ARBA" id="ARBA00022741"/>
    </source>
</evidence>
<dbReference type="Proteomes" id="UP000634476">
    <property type="component" value="Unassembled WGS sequence"/>
</dbReference>
<keyword evidence="3" id="KW-0418">Kinase</keyword>
<evidence type="ECO:0000256" key="1">
    <source>
        <dbReference type="ARBA" id="ARBA00022679"/>
    </source>
</evidence>
<dbReference type="SUPFAM" id="SSF50969">
    <property type="entry name" value="YVTN repeat-like/Quinoprotein amine dehydrogenase"/>
    <property type="match status" value="1"/>
</dbReference>
<evidence type="ECO:0000313" key="8">
    <source>
        <dbReference type="Proteomes" id="UP000634476"/>
    </source>
</evidence>
<dbReference type="InterPro" id="IPR011042">
    <property type="entry name" value="6-blade_b-propeller_TolB-like"/>
</dbReference>
<evidence type="ECO:0000256" key="4">
    <source>
        <dbReference type="ARBA" id="ARBA00022840"/>
    </source>
</evidence>
<dbReference type="SUPFAM" id="SSF56112">
    <property type="entry name" value="Protein kinase-like (PK-like)"/>
    <property type="match status" value="1"/>
</dbReference>
<dbReference type="Gene3D" id="3.30.200.20">
    <property type="entry name" value="Phosphorylase Kinase, domain 1"/>
    <property type="match status" value="1"/>
</dbReference>
<dbReference type="CDD" id="cd14014">
    <property type="entry name" value="STKc_PknB_like"/>
    <property type="match status" value="1"/>
</dbReference>
<evidence type="ECO:0000256" key="3">
    <source>
        <dbReference type="ARBA" id="ARBA00022777"/>
    </source>
</evidence>
<sequence length="801" mass="84582">MPDLAPLRPGDPERVREYRLTARLGEGGQGTVYLGESPDGASVAVKLLRADLAQDEEALERFVREVSTTQRVSAFCTAAVLDTGVDQNRPYIVSEYIDGPTLDAVVAGEGPRTGSSLHRLAIGTVTALVAIHQAGIVHRDFKPSNVLLASDGPRVIDFGIAKALDRTSTLTAMAIGTPAYMTPEQLAGEAAGSPADMFAWGCTMVFAATGQPPFGTDSLPAIFNRIMNVEPDLSALTDPALRELVGQCLAKDAGRRPTAGEALMRLLGHTVPTAPGTPPPAAPRGILMEGVAAAQQTGPEGYAHQQGPGGYPPHQTGPGGFPPYQRGPGGFQQPQGPGGYPPHQTGPGGFPPHQTGPGGFPPHQTGPGGFQQPHGQPQGQAAFQQGPGGYPPHQTGPGGFPPQGQATFPGQLYGGPSQGASPYGMQGQQPGTSGGGGRVRRVWVAVASGLVVALIAVGVTLLIQRSGGETGEDGPSPTPVANSGGPSGTPTPAVAAIPEAERQIKLPGSSITIHESDKDPIKLTSYTLTSGKNFFLYARENGGNGFAKNDDYYDYTVDVSGAKALGTDKKYSADNYFQLSIIDRAAGSADQVKITKYPVYPTLPQWSPDGKKALVTLYELVGDKSNPYGFAVVDVATKKAKVIKVKEKDAGTWSYFWRGDGRAVGTWALAGKTQRIRFYDPQSGVVLQTLLDVGTPLTVEGDDINPSGTLLMTHCKGASEQDKEICVWSTTADAEPEARVPFDTKRLVGWYDDQHIVAWQQKGSTHEAVVIDFKGQVKRVLAVSTNAKEYEQQFMRYTRVK</sequence>
<dbReference type="AlphaFoldDB" id="A0A8J3T087"/>
<dbReference type="GO" id="GO:0004674">
    <property type="term" value="F:protein serine/threonine kinase activity"/>
    <property type="evidence" value="ECO:0007669"/>
    <property type="project" value="TreeGrafter"/>
</dbReference>
<dbReference type="GO" id="GO:0005524">
    <property type="term" value="F:ATP binding"/>
    <property type="evidence" value="ECO:0007669"/>
    <property type="project" value="UniProtKB-KW"/>
</dbReference>
<feature type="region of interest" description="Disordered" evidence="5">
    <location>
        <begin position="467"/>
        <end position="493"/>
    </location>
</feature>
<keyword evidence="4" id="KW-0067">ATP-binding</keyword>
<gene>
    <name evidence="7" type="ORF">Pta02_39310</name>
</gene>
<dbReference type="Pfam" id="PF00069">
    <property type="entry name" value="Pkinase"/>
    <property type="match status" value="1"/>
</dbReference>
<keyword evidence="2" id="KW-0547">Nucleotide-binding</keyword>
<keyword evidence="1" id="KW-0808">Transferase</keyword>
<protein>
    <recommendedName>
        <fullName evidence="6">Protein kinase domain-containing protein</fullName>
    </recommendedName>
</protein>
<reference evidence="7" key="1">
    <citation type="submission" date="2021-01" db="EMBL/GenBank/DDBJ databases">
        <title>Whole genome shotgun sequence of Planobispora takensis NBRC 109077.</title>
        <authorList>
            <person name="Komaki H."/>
            <person name="Tamura T."/>
        </authorList>
    </citation>
    <scope>NUCLEOTIDE SEQUENCE</scope>
    <source>
        <strain evidence="7">NBRC 109077</strain>
    </source>
</reference>
<dbReference type="Gene3D" id="2.120.10.30">
    <property type="entry name" value="TolB, C-terminal domain"/>
    <property type="match status" value="1"/>
</dbReference>
<evidence type="ECO:0000259" key="6">
    <source>
        <dbReference type="PROSITE" id="PS50011"/>
    </source>
</evidence>
<dbReference type="PROSITE" id="PS00108">
    <property type="entry name" value="PROTEIN_KINASE_ST"/>
    <property type="match status" value="1"/>
</dbReference>
<dbReference type="InterPro" id="IPR011009">
    <property type="entry name" value="Kinase-like_dom_sf"/>
</dbReference>
<dbReference type="InterPro" id="IPR008271">
    <property type="entry name" value="Ser/Thr_kinase_AS"/>
</dbReference>